<protein>
    <submittedName>
        <fullName evidence="2">Polysaccharide deacetylase family protein</fullName>
    </submittedName>
</protein>
<name>A0A6A8GKI3_9EURY</name>
<dbReference type="Gene3D" id="3.20.20.370">
    <property type="entry name" value="Glycoside hydrolase/deacetylase"/>
    <property type="match status" value="1"/>
</dbReference>
<proteinExistence type="predicted"/>
<evidence type="ECO:0000313" key="3">
    <source>
        <dbReference type="Proteomes" id="UP000439022"/>
    </source>
</evidence>
<evidence type="ECO:0000313" key="2">
    <source>
        <dbReference type="EMBL" id="MRX23703.1"/>
    </source>
</evidence>
<comment type="caution">
    <text evidence="2">The sequence shown here is derived from an EMBL/GenBank/DDBJ whole genome shotgun (WGS) entry which is preliminary data.</text>
</comment>
<keyword evidence="3" id="KW-1185">Reference proteome</keyword>
<dbReference type="AlphaFoldDB" id="A0A6A8GKI3"/>
<dbReference type="Proteomes" id="UP000439022">
    <property type="component" value="Unassembled WGS sequence"/>
</dbReference>
<organism evidence="2 3">
    <name type="scientific">Haloferax litoreum</name>
    <dbReference type="NCBI Taxonomy" id="2666140"/>
    <lineage>
        <taxon>Archaea</taxon>
        <taxon>Methanobacteriati</taxon>
        <taxon>Methanobacteriota</taxon>
        <taxon>Stenosarchaea group</taxon>
        <taxon>Halobacteria</taxon>
        <taxon>Halobacteriales</taxon>
        <taxon>Haloferacaceae</taxon>
        <taxon>Haloferax</taxon>
    </lineage>
</organism>
<accession>A0A6A8GKI3</accession>
<dbReference type="EMBL" id="WKJO01000003">
    <property type="protein sequence ID" value="MRX23703.1"/>
    <property type="molecule type" value="Genomic_DNA"/>
</dbReference>
<sequence>MGSVVISLDAELGWGYLDFEDPPDRVEYARSGWTALVDLFDEFDVPATWAIVGHLFLDDCDGRHSAHPAPDGWFEKETGIWRSRPDLRFGRDLVDAVRTSNANHEIGCHSYSHPQFGRIDHAFADAEIRACVDIASDYGLELDSFVYPRNDVGHRDVLAKYGFSCYRGPSPVFRDTPLPKGVHTLVDGVYAPGQSLLVTPSIDEYGLVDIPASLYLFSFEGVALEIANRLVGDPVVRQAKRGIDQAAREGGVFHMWLHPNNLHTDYSVERIRRILAYLADVRAETDLVVETMGEVARRTLAQSPVRPT</sequence>
<dbReference type="Pfam" id="PF01522">
    <property type="entry name" value="Polysacc_deac_1"/>
    <property type="match status" value="1"/>
</dbReference>
<dbReference type="GO" id="GO:0016810">
    <property type="term" value="F:hydrolase activity, acting on carbon-nitrogen (but not peptide) bonds"/>
    <property type="evidence" value="ECO:0007669"/>
    <property type="project" value="InterPro"/>
</dbReference>
<dbReference type="InterPro" id="IPR011330">
    <property type="entry name" value="Glyco_hydro/deAcase_b/a-brl"/>
</dbReference>
<dbReference type="RefSeq" id="WP_151164769.1">
    <property type="nucleotide sequence ID" value="NZ_WKJO01000003.1"/>
</dbReference>
<dbReference type="InterPro" id="IPR002509">
    <property type="entry name" value="NODB_dom"/>
</dbReference>
<dbReference type="SUPFAM" id="SSF88713">
    <property type="entry name" value="Glycoside hydrolase/deacetylase"/>
    <property type="match status" value="1"/>
</dbReference>
<evidence type="ECO:0000259" key="1">
    <source>
        <dbReference type="Pfam" id="PF01522"/>
    </source>
</evidence>
<reference evidence="2 3" key="1">
    <citation type="submission" date="2019-11" db="EMBL/GenBank/DDBJ databases">
        <title>Whole genome sequence of Haloferax sp. MBLA0076.</title>
        <authorList>
            <person name="Seo M.-J."/>
            <person name="Cho E.-S."/>
        </authorList>
    </citation>
    <scope>NUCLEOTIDE SEQUENCE [LARGE SCALE GENOMIC DNA]</scope>
    <source>
        <strain evidence="2 3">MBLA0076</strain>
    </source>
</reference>
<dbReference type="GO" id="GO:0005975">
    <property type="term" value="P:carbohydrate metabolic process"/>
    <property type="evidence" value="ECO:0007669"/>
    <property type="project" value="InterPro"/>
</dbReference>
<feature type="domain" description="NodB homology" evidence="1">
    <location>
        <begin position="16"/>
        <end position="149"/>
    </location>
</feature>
<gene>
    <name evidence="2" type="ORF">GJR96_17295</name>
</gene>